<protein>
    <submittedName>
        <fullName evidence="1">Uncharacterized protein</fullName>
    </submittedName>
</protein>
<dbReference type="AlphaFoldDB" id="A0A4C1YTR5"/>
<gene>
    <name evidence="1" type="ORF">EVAR_103463_1</name>
</gene>
<dbReference type="OrthoDB" id="7790673at2759"/>
<evidence type="ECO:0000313" key="2">
    <source>
        <dbReference type="Proteomes" id="UP000299102"/>
    </source>
</evidence>
<keyword evidence="2" id="KW-1185">Reference proteome</keyword>
<dbReference type="EMBL" id="BGZK01001436">
    <property type="protein sequence ID" value="GBP79881.1"/>
    <property type="molecule type" value="Genomic_DNA"/>
</dbReference>
<dbReference type="Proteomes" id="UP000299102">
    <property type="component" value="Unassembled WGS sequence"/>
</dbReference>
<comment type="caution">
    <text evidence="1">The sequence shown here is derived from an EMBL/GenBank/DDBJ whole genome shotgun (WGS) entry which is preliminary data.</text>
</comment>
<reference evidence="1 2" key="1">
    <citation type="journal article" date="2019" name="Commun. Biol.">
        <title>The bagworm genome reveals a unique fibroin gene that provides high tensile strength.</title>
        <authorList>
            <person name="Kono N."/>
            <person name="Nakamura H."/>
            <person name="Ohtoshi R."/>
            <person name="Tomita M."/>
            <person name="Numata K."/>
            <person name="Arakawa K."/>
        </authorList>
    </citation>
    <scope>NUCLEOTIDE SEQUENCE [LARGE SCALE GENOMIC DNA]</scope>
</reference>
<name>A0A4C1YTR5_EUMVA</name>
<accession>A0A4C1YTR5</accession>
<proteinExistence type="predicted"/>
<sequence length="115" mass="13145">MLKNEVLDTVDKTLFLGLTLESKLRWNSHIMRLAKILGSAAYAVKRIRPLTDHLDLEFLCVASVRIEGGDQCCDSARDRWINVLFEARSECFDLYCPKQLFSHFTHGLGFELGII</sequence>
<organism evidence="1 2">
    <name type="scientific">Eumeta variegata</name>
    <name type="common">Bagworm moth</name>
    <name type="synonym">Eumeta japonica</name>
    <dbReference type="NCBI Taxonomy" id="151549"/>
    <lineage>
        <taxon>Eukaryota</taxon>
        <taxon>Metazoa</taxon>
        <taxon>Ecdysozoa</taxon>
        <taxon>Arthropoda</taxon>
        <taxon>Hexapoda</taxon>
        <taxon>Insecta</taxon>
        <taxon>Pterygota</taxon>
        <taxon>Neoptera</taxon>
        <taxon>Endopterygota</taxon>
        <taxon>Lepidoptera</taxon>
        <taxon>Glossata</taxon>
        <taxon>Ditrysia</taxon>
        <taxon>Tineoidea</taxon>
        <taxon>Psychidae</taxon>
        <taxon>Oiketicinae</taxon>
        <taxon>Eumeta</taxon>
    </lineage>
</organism>
<evidence type="ECO:0000313" key="1">
    <source>
        <dbReference type="EMBL" id="GBP79881.1"/>
    </source>
</evidence>